<evidence type="ECO:0000313" key="3">
    <source>
        <dbReference type="EMBL" id="MBV3407321.1"/>
    </source>
</evidence>
<reference evidence="3" key="1">
    <citation type="submission" date="2021-06" db="EMBL/GenBank/DDBJ databases">
        <title>Collection of gut derived symbiotic bacterial strains cultured from healthy donors.</title>
        <authorList>
            <person name="Lin H."/>
            <person name="Littmann E."/>
            <person name="Pamer E.G."/>
        </authorList>
    </citation>
    <scope>NUCLEOTIDE SEQUENCE</scope>
    <source>
        <strain evidence="3">MSK.21.60</strain>
    </source>
</reference>
<dbReference type="EMBL" id="JAHOEP010000005">
    <property type="protein sequence ID" value="MBV3407321.1"/>
    <property type="molecule type" value="Genomic_DNA"/>
</dbReference>
<sequence>MRKFVAILLTLALTALTVRAQYASVNVDYKTMAAMSEAFMTEASMEALHNENLQKIYDSYTAAEVASAGIFSSKYLDRKALTNLNLWNSADENYYYKRIYNIVSKRIIPRTLTCARLMMEDPSTAIYWGSYLLKTTEDVKSLCQQFESVVTNSSLSFKDLPFLEISEQLKPIFDLSKLGGMDWKGIFENLGDDIAGSFTKENLEKDLDNLISKGVGLAGAGFGNGMNQLLQGTSFNSSFDDKMGSVLTLVDNASGMFADYKSLSTTQILEKFAGKDNIEGFFALGDYNLTKWMDDFQSAAKGQYYTQRVYIYRRDYGNEKLCDYQPPTDDNSILYGDQWYRINTKDENFYPNSSQTEAILSNSENFAGWNRKKVSELNAQDSKYKYNIYYSRSAYILSKKKSGMYAKAYAYSISVTKSWDVKEEVYEAVFDSYSMDWNTFMAQMNAHLAQYNANGEHQEIENSEQLNDYISQHPQESNYTYYIGYDNRRYYSATDARKLAGSSSATFTITCHDGGQLGKGSTTYKCGSCGKYVDNHTKKCSMATTLGGDSQIDTNELQAKLGDLQKETAHLQAQQDALNKENSELLRKMSQSTSSAATDSYRKKYEENKKKISELQSQIDATNKQIAETKQAMQEAEEGERAQTDDYNRIPQLMKAMKDAYHITWTDNGAWEGYTFVRNGTVGSVKGTVTFKATLSIARKPKYFLGIKIHRAIVQIDWQLTSSWSDSSVAEIMELDPAKSDEENARLVNEKISELSKEFPSCDVCVEYSKSPTSETEDADGVRHLLWASDRLEIARGIEARLAKIYTDLVTVEKFLHYKHSLLDWVHDLIPKLNADSNRKLSIAEKCRRRWLHNGGSAFYDEEKEDDRYDE</sequence>
<dbReference type="AlphaFoldDB" id="A0AAW4NEA4"/>
<keyword evidence="1" id="KW-0175">Coiled coil</keyword>
<feature type="chain" id="PRO_5043767087" evidence="2">
    <location>
        <begin position="21"/>
        <end position="871"/>
    </location>
</feature>
<keyword evidence="2" id="KW-0732">Signal</keyword>
<proteinExistence type="predicted"/>
<dbReference type="RefSeq" id="WP_217326137.1">
    <property type="nucleotide sequence ID" value="NZ_JAHOEK010000005.1"/>
</dbReference>
<organism evidence="3 4">
    <name type="scientific">Segatella copri</name>
    <dbReference type="NCBI Taxonomy" id="165179"/>
    <lineage>
        <taxon>Bacteria</taxon>
        <taxon>Pseudomonadati</taxon>
        <taxon>Bacteroidota</taxon>
        <taxon>Bacteroidia</taxon>
        <taxon>Bacteroidales</taxon>
        <taxon>Prevotellaceae</taxon>
        <taxon>Segatella</taxon>
    </lineage>
</organism>
<comment type="caution">
    <text evidence="3">The sequence shown here is derived from an EMBL/GenBank/DDBJ whole genome shotgun (WGS) entry which is preliminary data.</text>
</comment>
<accession>A0AAW4NEA4</accession>
<evidence type="ECO:0000313" key="4">
    <source>
        <dbReference type="Proteomes" id="UP001196316"/>
    </source>
</evidence>
<feature type="coiled-coil region" evidence="1">
    <location>
        <begin position="554"/>
        <end position="639"/>
    </location>
</feature>
<dbReference type="Proteomes" id="UP001196316">
    <property type="component" value="Unassembled WGS sequence"/>
</dbReference>
<protein>
    <submittedName>
        <fullName evidence="3">Uncharacterized protein</fullName>
    </submittedName>
</protein>
<gene>
    <name evidence="3" type="ORF">KSW80_02670</name>
</gene>
<evidence type="ECO:0000256" key="2">
    <source>
        <dbReference type="SAM" id="SignalP"/>
    </source>
</evidence>
<evidence type="ECO:0000256" key="1">
    <source>
        <dbReference type="SAM" id="Coils"/>
    </source>
</evidence>
<name>A0AAW4NEA4_9BACT</name>
<feature type="signal peptide" evidence="2">
    <location>
        <begin position="1"/>
        <end position="20"/>
    </location>
</feature>